<dbReference type="InterPro" id="IPR006709">
    <property type="entry name" value="SSU_processome_Utp14"/>
</dbReference>
<feature type="non-terminal residue" evidence="5">
    <location>
        <position position="155"/>
    </location>
</feature>
<evidence type="ECO:0000256" key="4">
    <source>
        <dbReference type="SAM" id="MobiDB-lite"/>
    </source>
</evidence>
<evidence type="ECO:0000313" key="5">
    <source>
        <dbReference type="EMBL" id="AFG47739.1"/>
    </source>
</evidence>
<dbReference type="GO" id="GO:0032040">
    <property type="term" value="C:small-subunit processome"/>
    <property type="evidence" value="ECO:0007669"/>
    <property type="project" value="InterPro"/>
</dbReference>
<feature type="compositionally biased region" description="Polar residues" evidence="4">
    <location>
        <begin position="32"/>
        <end position="52"/>
    </location>
</feature>
<proteinExistence type="predicted"/>
<evidence type="ECO:0000256" key="3">
    <source>
        <dbReference type="ARBA" id="ARBA00023242"/>
    </source>
</evidence>
<feature type="non-terminal residue" evidence="5">
    <location>
        <position position="1"/>
    </location>
</feature>
<evidence type="ECO:0000256" key="1">
    <source>
        <dbReference type="ARBA" id="ARBA00004604"/>
    </source>
</evidence>
<dbReference type="EMBL" id="FJ118880">
    <property type="protein sequence ID" value="AFG47739.1"/>
    <property type="molecule type" value="Genomic_DNA"/>
</dbReference>
<accession>H9VD96</accession>
<dbReference type="Pfam" id="PF04615">
    <property type="entry name" value="Utp14"/>
    <property type="match status" value="1"/>
</dbReference>
<gene>
    <name evidence="5" type="ORF">UMN_991_01</name>
</gene>
<feature type="compositionally biased region" description="Polar residues" evidence="4">
    <location>
        <begin position="1"/>
        <end position="18"/>
    </location>
</feature>
<sequence length="155" mass="16775">HDSASKMQETNMRANPTVSIAGISKADADRIINQNNREVSEPGTSNGKTSGHLQEGDRVESGCSSEDESENGSPSKGMTLLGGIGSQADLIQRAFAGDDVEGEFNRVKAEVLDKEVPASEGVVSLPGWGQWTHVQQRKGLPSWILEKEEEEKKKR</sequence>
<name>H9VD96_PINTA</name>
<evidence type="ECO:0000256" key="2">
    <source>
        <dbReference type="ARBA" id="ARBA00022553"/>
    </source>
</evidence>
<reference evidence="5" key="1">
    <citation type="submission" date="2008-08" db="EMBL/GenBank/DDBJ databases">
        <title>Nucleotide Diversity and Divergence in the Loblolly Pine Gene Space.</title>
        <authorList>
            <person name="Neale D.B."/>
            <person name="Wegrzyn J.L."/>
            <person name="Lee J.M."/>
            <person name="Eckert A.J."/>
            <person name="Liechty J.D."/>
            <person name="Stevens K.A."/>
            <person name="Langley C.H."/>
        </authorList>
    </citation>
    <scope>NUCLEOTIDE SEQUENCE</scope>
    <source>
        <strain evidence="5">4460</strain>
        <tissue evidence="5">Megagametophyte</tissue>
    </source>
</reference>
<dbReference type="PANTHER" id="PTHR14150:SF12">
    <property type="entry name" value="U3 SMALL NUCLEOLAR RNA-ASSOCIATED PROTEIN 14 HOMOLOG A"/>
    <property type="match status" value="1"/>
</dbReference>
<protein>
    <submittedName>
        <fullName evidence="5">Uncharacterized protein</fullName>
    </submittedName>
</protein>
<dbReference type="GO" id="GO:0006364">
    <property type="term" value="P:rRNA processing"/>
    <property type="evidence" value="ECO:0007669"/>
    <property type="project" value="InterPro"/>
</dbReference>
<comment type="subcellular location">
    <subcellularLocation>
        <location evidence="1">Nucleus</location>
        <location evidence="1">Nucleolus</location>
    </subcellularLocation>
</comment>
<organism evidence="5">
    <name type="scientific">Pinus taeda</name>
    <name type="common">Loblolly pine</name>
    <dbReference type="NCBI Taxonomy" id="3352"/>
    <lineage>
        <taxon>Eukaryota</taxon>
        <taxon>Viridiplantae</taxon>
        <taxon>Streptophyta</taxon>
        <taxon>Embryophyta</taxon>
        <taxon>Tracheophyta</taxon>
        <taxon>Spermatophyta</taxon>
        <taxon>Pinopsida</taxon>
        <taxon>Pinidae</taxon>
        <taxon>Conifers I</taxon>
        <taxon>Pinales</taxon>
        <taxon>Pinaceae</taxon>
        <taxon>Pinus</taxon>
        <taxon>Pinus subgen. Pinus</taxon>
    </lineage>
</organism>
<keyword evidence="2" id="KW-0597">Phosphoprotein</keyword>
<dbReference type="AlphaFoldDB" id="H9VD96"/>
<dbReference type="PANTHER" id="PTHR14150">
    <property type="entry name" value="U3 SMALL NUCLEOLAR RNA-ASSOCIATED PROTEIN 14"/>
    <property type="match status" value="1"/>
</dbReference>
<keyword evidence="3" id="KW-0539">Nucleus</keyword>
<feature type="region of interest" description="Disordered" evidence="4">
    <location>
        <begin position="1"/>
        <end position="83"/>
    </location>
</feature>